<protein>
    <submittedName>
        <fullName evidence="4">NUDIX domain-containing protein</fullName>
    </submittedName>
</protein>
<dbReference type="Gene3D" id="3.90.79.10">
    <property type="entry name" value="Nucleoside Triphosphate Pyrophosphohydrolase"/>
    <property type="match status" value="1"/>
</dbReference>
<evidence type="ECO:0000313" key="4">
    <source>
        <dbReference type="EMBL" id="MCR2044612.1"/>
    </source>
</evidence>
<name>A0A9X2S7C6_9FIRM</name>
<evidence type="ECO:0000313" key="5">
    <source>
        <dbReference type="Proteomes" id="UP001142078"/>
    </source>
</evidence>
<evidence type="ECO:0000256" key="1">
    <source>
        <dbReference type="ARBA" id="ARBA00005582"/>
    </source>
</evidence>
<dbReference type="EMBL" id="JANJZL010000007">
    <property type="protein sequence ID" value="MCR2044612.1"/>
    <property type="molecule type" value="Genomic_DNA"/>
</dbReference>
<gene>
    <name evidence="4" type="ORF">NSA23_10865</name>
</gene>
<dbReference type="PROSITE" id="PS51462">
    <property type="entry name" value="NUDIX"/>
    <property type="match status" value="1"/>
</dbReference>
<reference evidence="4" key="1">
    <citation type="submission" date="2022-07" db="EMBL/GenBank/DDBJ databases">
        <title>Enhanced cultured diversity of the mouse gut microbiota enables custom-made synthetic communities.</title>
        <authorList>
            <person name="Afrizal A."/>
        </authorList>
    </citation>
    <scope>NUCLEOTIDE SEQUENCE</scope>
    <source>
        <strain evidence="4">DSM 29482</strain>
    </source>
</reference>
<dbReference type="SUPFAM" id="SSF55811">
    <property type="entry name" value="Nudix"/>
    <property type="match status" value="1"/>
</dbReference>
<dbReference type="Proteomes" id="UP001142078">
    <property type="component" value="Unassembled WGS sequence"/>
</dbReference>
<dbReference type="InterPro" id="IPR020476">
    <property type="entry name" value="Nudix_hydrolase"/>
</dbReference>
<dbReference type="PRINTS" id="PR00502">
    <property type="entry name" value="NUDIXFAMILY"/>
</dbReference>
<dbReference type="PANTHER" id="PTHR43736">
    <property type="entry name" value="ADP-RIBOSE PYROPHOSPHATASE"/>
    <property type="match status" value="1"/>
</dbReference>
<dbReference type="InterPro" id="IPR000086">
    <property type="entry name" value="NUDIX_hydrolase_dom"/>
</dbReference>
<evidence type="ECO:0000259" key="3">
    <source>
        <dbReference type="PROSITE" id="PS51462"/>
    </source>
</evidence>
<evidence type="ECO:0000256" key="2">
    <source>
        <dbReference type="ARBA" id="ARBA00022801"/>
    </source>
</evidence>
<dbReference type="Pfam" id="PF00293">
    <property type="entry name" value="NUDIX"/>
    <property type="match status" value="1"/>
</dbReference>
<keyword evidence="2" id="KW-0378">Hydrolase</keyword>
<comment type="similarity">
    <text evidence="1">Belongs to the Nudix hydrolase family.</text>
</comment>
<proteinExistence type="inferred from homology"/>
<dbReference type="GO" id="GO:0016787">
    <property type="term" value="F:hydrolase activity"/>
    <property type="evidence" value="ECO:0007669"/>
    <property type="project" value="UniProtKB-KW"/>
</dbReference>
<comment type="caution">
    <text evidence="4">The sequence shown here is derived from an EMBL/GenBank/DDBJ whole genome shotgun (WGS) entry which is preliminary data.</text>
</comment>
<feature type="domain" description="Nudix hydrolase" evidence="3">
    <location>
        <begin position="6"/>
        <end position="136"/>
    </location>
</feature>
<organism evidence="4 5">
    <name type="scientific">Anaerosalibacter massiliensis</name>
    <dbReference type="NCBI Taxonomy" id="1347392"/>
    <lineage>
        <taxon>Bacteria</taxon>
        <taxon>Bacillati</taxon>
        <taxon>Bacillota</taxon>
        <taxon>Tissierellia</taxon>
        <taxon>Tissierellales</taxon>
        <taxon>Sporanaerobacteraceae</taxon>
        <taxon>Anaerosalibacter</taxon>
    </lineage>
</organism>
<dbReference type="AlphaFoldDB" id="A0A9X2S7C6"/>
<dbReference type="RefSeq" id="WP_042678579.1">
    <property type="nucleotide sequence ID" value="NZ_CABKTM010000007.1"/>
</dbReference>
<accession>A0A9X2S7C6</accession>
<dbReference type="PANTHER" id="PTHR43736:SF1">
    <property type="entry name" value="DIHYDRONEOPTERIN TRIPHOSPHATE DIPHOSPHATASE"/>
    <property type="match status" value="1"/>
</dbReference>
<sequence>MIRDNRFYIAVKAVIFHKEKFLVIKRSNMARGDHYYWEFPGGRLEFGESVLDTLNRELREEVSISADIIRPLSIWNFMKNKNTEIVGITYLCKTDVDKVKLSFEHEKYAWITKEDLSKYNIHPSVLSDISTWDWENIVGEV</sequence>
<keyword evidence="5" id="KW-1185">Reference proteome</keyword>
<dbReference type="InterPro" id="IPR015797">
    <property type="entry name" value="NUDIX_hydrolase-like_dom_sf"/>
</dbReference>
<dbReference type="CDD" id="cd04699">
    <property type="entry name" value="NUDIX_MutT_Nudt1"/>
    <property type="match status" value="1"/>
</dbReference>